<evidence type="ECO:0000256" key="1">
    <source>
        <dbReference type="ARBA" id="ARBA00022723"/>
    </source>
</evidence>
<dbReference type="Pfam" id="PF13639">
    <property type="entry name" value="zf-RING_2"/>
    <property type="match status" value="1"/>
</dbReference>
<dbReference type="PANTHER" id="PTHR45931">
    <property type="entry name" value="SI:CH211-59O9.10"/>
    <property type="match status" value="1"/>
</dbReference>
<feature type="compositionally biased region" description="Basic and acidic residues" evidence="4">
    <location>
        <begin position="37"/>
        <end position="48"/>
    </location>
</feature>
<keyword evidence="1" id="KW-0479">Metal-binding</keyword>
<dbReference type="GO" id="GO:0061630">
    <property type="term" value="F:ubiquitin protein ligase activity"/>
    <property type="evidence" value="ECO:0007669"/>
    <property type="project" value="TreeGrafter"/>
</dbReference>
<proteinExistence type="predicted"/>
<dbReference type="InterPro" id="IPR001841">
    <property type="entry name" value="Znf_RING"/>
</dbReference>
<organism evidence="6 7">
    <name type="scientific">Kalanchoe fedtschenkoi</name>
    <name type="common">Lavender scallops</name>
    <name type="synonym">South American air plant</name>
    <dbReference type="NCBI Taxonomy" id="63787"/>
    <lineage>
        <taxon>Eukaryota</taxon>
        <taxon>Viridiplantae</taxon>
        <taxon>Streptophyta</taxon>
        <taxon>Embryophyta</taxon>
        <taxon>Tracheophyta</taxon>
        <taxon>Spermatophyta</taxon>
        <taxon>Magnoliopsida</taxon>
        <taxon>eudicotyledons</taxon>
        <taxon>Gunneridae</taxon>
        <taxon>Pentapetalae</taxon>
        <taxon>Saxifragales</taxon>
        <taxon>Crassulaceae</taxon>
        <taxon>Kalanchoe</taxon>
    </lineage>
</organism>
<feature type="region of interest" description="Disordered" evidence="4">
    <location>
        <begin position="1"/>
        <end position="94"/>
    </location>
</feature>
<evidence type="ECO:0000256" key="4">
    <source>
        <dbReference type="SAM" id="MobiDB-lite"/>
    </source>
</evidence>
<dbReference type="Gene3D" id="3.30.40.10">
    <property type="entry name" value="Zinc/RING finger domain, C3HC4 (zinc finger)"/>
    <property type="match status" value="1"/>
</dbReference>
<dbReference type="EnsemblPlants" id="Kaladp0633s0001.1.v1.1">
    <property type="protein sequence ID" value="Kaladp0633s0001.1.v1.1.CDS.1"/>
    <property type="gene ID" value="Kaladp0633s0001.v1.1"/>
</dbReference>
<dbReference type="GO" id="GO:0005634">
    <property type="term" value="C:nucleus"/>
    <property type="evidence" value="ECO:0007669"/>
    <property type="project" value="TreeGrafter"/>
</dbReference>
<name>A0A7N0VD21_KALFE</name>
<accession>A0A7N0VD21</accession>
<protein>
    <recommendedName>
        <fullName evidence="5">RING-type domain-containing protein</fullName>
    </recommendedName>
</protein>
<dbReference type="PANTHER" id="PTHR45931:SF3">
    <property type="entry name" value="RING ZINC FINGER-CONTAINING PROTEIN"/>
    <property type="match status" value="1"/>
</dbReference>
<dbReference type="GO" id="GO:0008270">
    <property type="term" value="F:zinc ion binding"/>
    <property type="evidence" value="ECO:0007669"/>
    <property type="project" value="UniProtKB-KW"/>
</dbReference>
<keyword evidence="3" id="KW-0862">Zinc</keyword>
<dbReference type="SUPFAM" id="SSF57850">
    <property type="entry name" value="RING/U-box"/>
    <property type="match status" value="1"/>
</dbReference>
<feature type="domain" description="RING-type" evidence="5">
    <location>
        <begin position="92"/>
        <end position="127"/>
    </location>
</feature>
<dbReference type="Gramene" id="Kaladp0633s0001.1.v1.1">
    <property type="protein sequence ID" value="Kaladp0633s0001.1.v1.1.CDS.1"/>
    <property type="gene ID" value="Kaladp0633s0001.v1.1"/>
</dbReference>
<dbReference type="InterPro" id="IPR051834">
    <property type="entry name" value="RING_finger_E3_ligase"/>
</dbReference>
<dbReference type="InterPro" id="IPR013083">
    <property type="entry name" value="Znf_RING/FYVE/PHD"/>
</dbReference>
<dbReference type="Proteomes" id="UP000594263">
    <property type="component" value="Unplaced"/>
</dbReference>
<dbReference type="AlphaFoldDB" id="A0A7N0VD21"/>
<evidence type="ECO:0000256" key="3">
    <source>
        <dbReference type="ARBA" id="ARBA00022833"/>
    </source>
</evidence>
<sequence length="250" mass="28067">MEQPALIPRRPVIENAETDIGSPSEDERGQFSAVDQMNERPDNGLRDVDETEYFNPGQPPAPRLRHQRPASDQADARPSHPRLDVPGLQGGDFTEGEEVREMPCKHFYHSDCITPWLSLHNTCSVCRYEFNDAPTSTQASRIDDIEEHLRYDDVSEIFHQGWRWSRLLSLWPFRFLSSSRRPRTIRGQPAVQVLLAGDPGLSSSARSIKNKVSASSNDKIHQSFNGGSTLMGSSAEAAPTDLEWWWPGGG</sequence>
<keyword evidence="7" id="KW-1185">Reference proteome</keyword>
<keyword evidence="2" id="KW-0863">Zinc-finger</keyword>
<feature type="compositionally biased region" description="Basic and acidic residues" evidence="4">
    <location>
        <begin position="74"/>
        <end position="83"/>
    </location>
</feature>
<dbReference type="GO" id="GO:0006511">
    <property type="term" value="P:ubiquitin-dependent protein catabolic process"/>
    <property type="evidence" value="ECO:0007669"/>
    <property type="project" value="TreeGrafter"/>
</dbReference>
<evidence type="ECO:0000313" key="6">
    <source>
        <dbReference type="EnsemblPlants" id="Kaladp0633s0001.1.v1.1.CDS.1"/>
    </source>
</evidence>
<evidence type="ECO:0000256" key="2">
    <source>
        <dbReference type="ARBA" id="ARBA00022771"/>
    </source>
</evidence>
<reference evidence="6" key="1">
    <citation type="submission" date="2021-01" db="UniProtKB">
        <authorList>
            <consortium name="EnsemblPlants"/>
        </authorList>
    </citation>
    <scope>IDENTIFICATION</scope>
</reference>
<evidence type="ECO:0000313" key="7">
    <source>
        <dbReference type="Proteomes" id="UP000594263"/>
    </source>
</evidence>
<evidence type="ECO:0000259" key="5">
    <source>
        <dbReference type="Pfam" id="PF13639"/>
    </source>
</evidence>